<reference evidence="1" key="1">
    <citation type="submission" date="2018-02" db="EMBL/GenBank/DDBJ databases">
        <title>Rhizophora mucronata_Transcriptome.</title>
        <authorList>
            <person name="Meera S.P."/>
            <person name="Sreeshan A."/>
            <person name="Augustine A."/>
        </authorList>
    </citation>
    <scope>NUCLEOTIDE SEQUENCE</scope>
    <source>
        <tissue evidence="1">Leaf</tissue>
    </source>
</reference>
<organism evidence="1">
    <name type="scientific">Rhizophora mucronata</name>
    <name type="common">Asiatic mangrove</name>
    <dbReference type="NCBI Taxonomy" id="61149"/>
    <lineage>
        <taxon>Eukaryota</taxon>
        <taxon>Viridiplantae</taxon>
        <taxon>Streptophyta</taxon>
        <taxon>Embryophyta</taxon>
        <taxon>Tracheophyta</taxon>
        <taxon>Spermatophyta</taxon>
        <taxon>Magnoliopsida</taxon>
        <taxon>eudicotyledons</taxon>
        <taxon>Gunneridae</taxon>
        <taxon>Pentapetalae</taxon>
        <taxon>rosids</taxon>
        <taxon>fabids</taxon>
        <taxon>Malpighiales</taxon>
        <taxon>Rhizophoraceae</taxon>
        <taxon>Rhizophora</taxon>
    </lineage>
</organism>
<accession>A0A2P2L2P6</accession>
<dbReference type="EMBL" id="GGEC01031734">
    <property type="protein sequence ID" value="MBX12218.1"/>
    <property type="molecule type" value="Transcribed_RNA"/>
</dbReference>
<proteinExistence type="predicted"/>
<sequence length="40" mass="4871">MWIFVFTFIATESSEIYRCIFHVKVSCHFCLYMNIRFVTS</sequence>
<protein>
    <submittedName>
        <fullName evidence="1">Uncharacterized protein</fullName>
    </submittedName>
</protein>
<name>A0A2P2L2P6_RHIMU</name>
<evidence type="ECO:0000313" key="1">
    <source>
        <dbReference type="EMBL" id="MBX12218.1"/>
    </source>
</evidence>
<dbReference type="AlphaFoldDB" id="A0A2P2L2P6"/>